<evidence type="ECO:0000313" key="2">
    <source>
        <dbReference type="EMBL" id="KAA6402385.1"/>
    </source>
</evidence>
<protein>
    <submittedName>
        <fullName evidence="2">Uncharacterized protein</fullName>
    </submittedName>
</protein>
<name>A0A5J4X6V8_9EUKA</name>
<proteinExistence type="predicted"/>
<evidence type="ECO:0000256" key="1">
    <source>
        <dbReference type="SAM" id="MobiDB-lite"/>
    </source>
</evidence>
<dbReference type="EMBL" id="SNRW01000244">
    <property type="protein sequence ID" value="KAA6402385.1"/>
    <property type="molecule type" value="Genomic_DNA"/>
</dbReference>
<comment type="caution">
    <text evidence="2">The sequence shown here is derived from an EMBL/GenBank/DDBJ whole genome shotgun (WGS) entry which is preliminary data.</text>
</comment>
<feature type="region of interest" description="Disordered" evidence="1">
    <location>
        <begin position="1"/>
        <end position="81"/>
    </location>
</feature>
<dbReference type="AlphaFoldDB" id="A0A5J4X6V8"/>
<evidence type="ECO:0000313" key="3">
    <source>
        <dbReference type="Proteomes" id="UP000324800"/>
    </source>
</evidence>
<organism evidence="2 3">
    <name type="scientific">Streblomastix strix</name>
    <dbReference type="NCBI Taxonomy" id="222440"/>
    <lineage>
        <taxon>Eukaryota</taxon>
        <taxon>Metamonada</taxon>
        <taxon>Preaxostyla</taxon>
        <taxon>Oxymonadida</taxon>
        <taxon>Streblomastigidae</taxon>
        <taxon>Streblomastix</taxon>
    </lineage>
</organism>
<sequence>MTQPLKVIEDTSSFETIRQKRPRENAEDPTPIKRPRLGDMPQILGFLTSNTNQHDTPSPEQYPNPPVSATAKPKAQSDKIN</sequence>
<reference evidence="2 3" key="1">
    <citation type="submission" date="2019-03" db="EMBL/GenBank/DDBJ databases">
        <title>Single cell metagenomics reveals metabolic interactions within the superorganism composed of flagellate Streblomastix strix and complex community of Bacteroidetes bacteria on its surface.</title>
        <authorList>
            <person name="Treitli S.C."/>
            <person name="Kolisko M."/>
            <person name="Husnik F."/>
            <person name="Keeling P."/>
            <person name="Hampl V."/>
        </authorList>
    </citation>
    <scope>NUCLEOTIDE SEQUENCE [LARGE SCALE GENOMIC DNA]</scope>
    <source>
        <strain evidence="2">ST1C</strain>
    </source>
</reference>
<dbReference type="Proteomes" id="UP000324800">
    <property type="component" value="Unassembled WGS sequence"/>
</dbReference>
<feature type="compositionally biased region" description="Polar residues" evidence="1">
    <location>
        <begin position="47"/>
        <end position="59"/>
    </location>
</feature>
<gene>
    <name evidence="2" type="ORF">EZS28_002086</name>
</gene>
<accession>A0A5J4X6V8</accession>